<gene>
    <name evidence="1" type="ORF">TKK_019213</name>
</gene>
<evidence type="ECO:0000313" key="1">
    <source>
        <dbReference type="EMBL" id="KAL3385228.1"/>
    </source>
</evidence>
<accession>A0ABD2VX76</accession>
<dbReference type="Proteomes" id="UP001627154">
    <property type="component" value="Unassembled WGS sequence"/>
</dbReference>
<comment type="caution">
    <text evidence="1">The sequence shown here is derived from an EMBL/GenBank/DDBJ whole genome shotgun (WGS) entry which is preliminary data.</text>
</comment>
<dbReference type="AlphaFoldDB" id="A0ABD2VX76"/>
<proteinExistence type="predicted"/>
<evidence type="ECO:0000313" key="2">
    <source>
        <dbReference type="Proteomes" id="UP001627154"/>
    </source>
</evidence>
<protein>
    <submittedName>
        <fullName evidence="1">Uncharacterized protein</fullName>
    </submittedName>
</protein>
<organism evidence="1 2">
    <name type="scientific">Trichogramma kaykai</name>
    <dbReference type="NCBI Taxonomy" id="54128"/>
    <lineage>
        <taxon>Eukaryota</taxon>
        <taxon>Metazoa</taxon>
        <taxon>Ecdysozoa</taxon>
        <taxon>Arthropoda</taxon>
        <taxon>Hexapoda</taxon>
        <taxon>Insecta</taxon>
        <taxon>Pterygota</taxon>
        <taxon>Neoptera</taxon>
        <taxon>Endopterygota</taxon>
        <taxon>Hymenoptera</taxon>
        <taxon>Apocrita</taxon>
        <taxon>Proctotrupomorpha</taxon>
        <taxon>Chalcidoidea</taxon>
        <taxon>Trichogrammatidae</taxon>
        <taxon>Trichogramma</taxon>
    </lineage>
</organism>
<keyword evidence="2" id="KW-1185">Reference proteome</keyword>
<dbReference type="EMBL" id="JBJJXI010000159">
    <property type="protein sequence ID" value="KAL3385228.1"/>
    <property type="molecule type" value="Genomic_DNA"/>
</dbReference>
<reference evidence="1 2" key="1">
    <citation type="journal article" date="2024" name="bioRxiv">
        <title>A reference genome for Trichogramma kaykai: A tiny desert-dwelling parasitoid wasp with competing sex-ratio distorters.</title>
        <authorList>
            <person name="Culotta J."/>
            <person name="Lindsey A.R."/>
        </authorList>
    </citation>
    <scope>NUCLEOTIDE SEQUENCE [LARGE SCALE GENOMIC DNA]</scope>
    <source>
        <strain evidence="1 2">KSX58</strain>
    </source>
</reference>
<sequence length="80" mass="9723">MSTWCALKTISDYDRDKDRCRRLEDRFFVVCLLLHLKIKQVYENKGLIILRIDLKILLFERQQCIFGRNVHERFQSESSM</sequence>
<name>A0ABD2VX76_9HYME</name>